<dbReference type="Gene3D" id="3.40.50.720">
    <property type="entry name" value="NAD(P)-binding Rossmann-like Domain"/>
    <property type="match status" value="2"/>
</dbReference>
<dbReference type="Pfam" id="PF13358">
    <property type="entry name" value="DDE_3"/>
    <property type="match status" value="1"/>
</dbReference>
<dbReference type="SUPFAM" id="SSF53098">
    <property type="entry name" value="Ribonuclease H-like"/>
    <property type="match status" value="1"/>
</dbReference>
<dbReference type="SUPFAM" id="SSF56801">
    <property type="entry name" value="Acetyl-CoA synthetase-like"/>
    <property type="match status" value="1"/>
</dbReference>
<organism evidence="6 7">
    <name type="scientific">Xylaria multiplex</name>
    <dbReference type="NCBI Taxonomy" id="323545"/>
    <lineage>
        <taxon>Eukaryota</taxon>
        <taxon>Fungi</taxon>
        <taxon>Dikarya</taxon>
        <taxon>Ascomycota</taxon>
        <taxon>Pezizomycotina</taxon>
        <taxon>Sordariomycetes</taxon>
        <taxon>Xylariomycetidae</taxon>
        <taxon>Xylariales</taxon>
        <taxon>Xylariaceae</taxon>
        <taxon>Xylaria</taxon>
    </lineage>
</organism>
<dbReference type="GO" id="GO:0003676">
    <property type="term" value="F:nucleic acid binding"/>
    <property type="evidence" value="ECO:0007669"/>
    <property type="project" value="InterPro"/>
</dbReference>
<dbReference type="GO" id="GO:0016874">
    <property type="term" value="F:ligase activity"/>
    <property type="evidence" value="ECO:0007669"/>
    <property type="project" value="UniProtKB-KW"/>
</dbReference>
<dbReference type="GO" id="GO:0044550">
    <property type="term" value="P:secondary metabolite biosynthetic process"/>
    <property type="evidence" value="ECO:0007669"/>
    <property type="project" value="TreeGrafter"/>
</dbReference>
<dbReference type="Proteomes" id="UP000481858">
    <property type="component" value="Unassembled WGS sequence"/>
</dbReference>
<dbReference type="SUPFAM" id="SSF52777">
    <property type="entry name" value="CoA-dependent acyltransferases"/>
    <property type="match status" value="1"/>
</dbReference>
<keyword evidence="3" id="KW-0436">Ligase</keyword>
<feature type="compositionally biased region" description="Polar residues" evidence="4">
    <location>
        <begin position="69"/>
        <end position="78"/>
    </location>
</feature>
<evidence type="ECO:0000256" key="3">
    <source>
        <dbReference type="ARBA" id="ARBA00022598"/>
    </source>
</evidence>
<evidence type="ECO:0000313" key="7">
    <source>
        <dbReference type="Proteomes" id="UP000481858"/>
    </source>
</evidence>
<dbReference type="InterPro" id="IPR042099">
    <property type="entry name" value="ANL_N_sf"/>
</dbReference>
<proteinExistence type="predicted"/>
<evidence type="ECO:0000256" key="1">
    <source>
        <dbReference type="ARBA" id="ARBA00022450"/>
    </source>
</evidence>
<comment type="caution">
    <text evidence="6">The sequence shown here is derived from an EMBL/GenBank/DDBJ whole genome shotgun (WGS) entry which is preliminary data.</text>
</comment>
<feature type="compositionally biased region" description="Polar residues" evidence="4">
    <location>
        <begin position="905"/>
        <end position="940"/>
    </location>
</feature>
<accession>A0A7C8IGU6</accession>
<dbReference type="Pfam" id="PF00501">
    <property type="entry name" value="AMP-binding"/>
    <property type="match status" value="1"/>
</dbReference>
<dbReference type="InterPro" id="IPR036397">
    <property type="entry name" value="RNaseH_sf"/>
</dbReference>
<feature type="compositionally biased region" description="Basic and acidic residues" evidence="4">
    <location>
        <begin position="57"/>
        <end position="67"/>
    </location>
</feature>
<dbReference type="SUPFAM" id="SSF47336">
    <property type="entry name" value="ACP-like"/>
    <property type="match status" value="1"/>
</dbReference>
<evidence type="ECO:0000256" key="2">
    <source>
        <dbReference type="ARBA" id="ARBA00022553"/>
    </source>
</evidence>
<evidence type="ECO:0000313" key="6">
    <source>
        <dbReference type="EMBL" id="KAF2963349.1"/>
    </source>
</evidence>
<dbReference type="InterPro" id="IPR009081">
    <property type="entry name" value="PP-bd_ACP"/>
</dbReference>
<dbReference type="OrthoDB" id="4741669at2759"/>
<protein>
    <recommendedName>
        <fullName evidence="5">Carrier domain-containing protein</fullName>
    </recommendedName>
</protein>
<dbReference type="Gene3D" id="3.40.50.12780">
    <property type="entry name" value="N-terminal domain of ligase-like"/>
    <property type="match status" value="1"/>
</dbReference>
<dbReference type="InterPro" id="IPR000873">
    <property type="entry name" value="AMP-dep_synth/lig_dom"/>
</dbReference>
<name>A0A7C8IGU6_9PEZI</name>
<dbReference type="GO" id="GO:0031177">
    <property type="term" value="F:phosphopantetheine binding"/>
    <property type="evidence" value="ECO:0007669"/>
    <property type="project" value="InterPro"/>
</dbReference>
<dbReference type="EMBL" id="WUBL01000212">
    <property type="protein sequence ID" value="KAF2963349.1"/>
    <property type="molecule type" value="Genomic_DNA"/>
</dbReference>
<feature type="compositionally biased region" description="Polar residues" evidence="4">
    <location>
        <begin position="959"/>
        <end position="990"/>
    </location>
</feature>
<dbReference type="InterPro" id="IPR036736">
    <property type="entry name" value="ACP-like_sf"/>
</dbReference>
<dbReference type="InterPro" id="IPR013120">
    <property type="entry name" value="FAR_NAD-bd"/>
</dbReference>
<evidence type="ECO:0000259" key="5">
    <source>
        <dbReference type="PROSITE" id="PS50075"/>
    </source>
</evidence>
<dbReference type="Pfam" id="PF00550">
    <property type="entry name" value="PP-binding"/>
    <property type="match status" value="1"/>
</dbReference>
<keyword evidence="1" id="KW-0596">Phosphopantetheine</keyword>
<feature type="domain" description="Carrier" evidence="5">
    <location>
        <begin position="1545"/>
        <end position="1621"/>
    </location>
</feature>
<feature type="compositionally biased region" description="Acidic residues" evidence="4">
    <location>
        <begin position="442"/>
        <end position="463"/>
    </location>
</feature>
<gene>
    <name evidence="6" type="ORF">GQX73_g10225</name>
</gene>
<feature type="region of interest" description="Disordered" evidence="4">
    <location>
        <begin position="890"/>
        <end position="990"/>
    </location>
</feature>
<dbReference type="InterPro" id="IPR036291">
    <property type="entry name" value="NAD(P)-bd_dom_sf"/>
</dbReference>
<dbReference type="PANTHER" id="PTHR45527:SF1">
    <property type="entry name" value="FATTY ACID SYNTHASE"/>
    <property type="match status" value="1"/>
</dbReference>
<keyword evidence="2" id="KW-0597">Phosphoprotein</keyword>
<dbReference type="InterPro" id="IPR045851">
    <property type="entry name" value="AMP-bd_C_sf"/>
</dbReference>
<dbReference type="GO" id="GO:0005737">
    <property type="term" value="C:cytoplasm"/>
    <property type="evidence" value="ECO:0007669"/>
    <property type="project" value="TreeGrafter"/>
</dbReference>
<reference evidence="6 7" key="1">
    <citation type="submission" date="2019-12" db="EMBL/GenBank/DDBJ databases">
        <title>Draft genome sequence of the ascomycete Xylaria multiplex DSM 110363.</title>
        <authorList>
            <person name="Buettner E."/>
            <person name="Kellner H."/>
        </authorList>
    </citation>
    <scope>NUCLEOTIDE SEQUENCE [LARGE SCALE GENOMIC DNA]</scope>
    <source>
        <strain evidence="6 7">DSM 110363</strain>
    </source>
</reference>
<dbReference type="Gene3D" id="3.30.300.30">
    <property type="match status" value="1"/>
</dbReference>
<sequence length="1869" mass="208310">MNDPIGSGSSCINVKHTGTHSSADQSFYPFPPNSKEASPGLLFERGHGPQLGSHPTPPEDRREDVLVTEHTTPSSSQAPGPAHVEGLGIVVEEDNHVAEDQAASSIETSKYFLQKGITKISQITNTLARQRDKAREGRVASLLQLIDDVRRGLYDSDPREAIDKKILPGDYGLFQAVLKRQHHEYLIQKYDAKKLRQYIKHDLKYEYIPSTRGRQQFRILMQPSTVHNFVERYWEGEIKVWLRGIEENTAGRHSGKTIDLVKAIKSFGSDDVKLPGETKCRPDCCWEIRYPRTDNALQKPKKGSWPSMVMEVVWAHPLTQKKIDRYILKSNGAIRTIVSIDLGKTYRRWGQIKKKWKVDGINRGPVDIQSPVTQVCGKDGALVTDKIACFSLRDFVPERDEGRTKMSTEELQDLEGLILTLDAKAVMDGIDVALEKQKEKDEENNEEEEDDEVGDEGNEDDAQIESGNAGLEGICSGKEISDQGQDMKMLGGRSYHLVFIDEAGFDKPCVFWRKGRAVKGVTSMQKAKFQQHGRLSMLATFTQNGVKLSRFIYGSVDKATFEDFIDQLLRYYSRWPEPESVLIMDNVGFHYSDRVQQMSKSAGVKSDFIAPYTPRTNSIEEFFGQVKAQMKLRRKDTSSLVLRLWVMIEVVQSVTFVMLGFMLSNFPKIEYSRRYMLASYAVSSTHSLIRQELLRDNNTRINQGLDSVVRSAATMKSMLPLSESDFCQHFAEAVIAGALTSQPTSLELTSGLVKIESRHHEAEPLLSHYTRENADIANQASANKPAIPLNTQLANARGRREVILIIHEFFLLKLSSLFQIEFSKPERAEPKTLRLNDLDIDSLMALEIRTWFVKTLQVNIPMLKILNGAIVADLIDTAVDTLPRSLVPKLDDQELGPLTNERARPTQNSSGPPSQKQKAGNQYSQETLIRPEQSVTNNKSAPAENRGDPVAEDQPPPNSMTKANVNPAISENSDSSYPGSHITNPRSPNFSIGIGDANRTEEHYMGGIGDFINILPLVFNTHASLTFDAVLQETRSKTYTALTNSRVPFQVLLHEQRSEVTTPIFQAFMDYRLAPYDVAVDIVDNPDSHTHLTFIVRDDLYSQMDVERLAKSYTMLAEAFVAEPSATLGQAEIFDGAEIEEALNVGRGPLYESRQWGSTAIHQVDAMAERYSKTTAVIAGDGRAASYDEVVRNRVGVIASKLEAAGEIVLQQSSQGFDTSLMQIFTALCFGGTLCLLPRKFRGDARAISETITRYSVTHTYGTPSECFSWLKYGNLEALRNSSWKTALVGGEQLTTPVLKEFSTLGKDGLRFYHMYGTTESTFCAAVTELDYVKLASEDASATSQPNYAAGVALPNYNVYILDEQRKPLPMGFLGEISIGGAGVAQGYLNNSSLTSEKFVPNPYATADDHARGWNMMQRTGDLGRWSRVDHGTLLVEGCISGDTMMKIRGVTEVIASSRRNSPELPEFLIAHVVFEKEWAERKEEHEHYLQQLRERLELPLYTLYTQPAFIFVLDSLPLMASAKLGHRAVSMLTLPESNNGTDNAVCASVEKKLKVVWEDVLSCSIDITPATDFFHIGGTSLSLLSLRQKIRSQFNVDLTLLDLFEASVLANMARRIEGQIHAPQTIDWNEETGLRPPMLEIDNKILQQIPRSHSRVVILTGGSGHLGKALIKAMMKDSTVGEIHCLGVRNIASRTELKGLGKVTLYEGDLCQPRMGLSQSVIDDLFSRADVCVHRPTLISRDDIPELDGMHNILGYARKLGAIPESKGVARGVVNLVPLETVITGVLKCVLRDADYSSSCNIHERGEVHFVNHTGNLNLSLDNMRKWALDRTADGDIGFSDVELVEIPPDEWVRRASELGDGKTSIHD</sequence>
<feature type="region of interest" description="Disordered" evidence="4">
    <location>
        <begin position="1"/>
        <end position="82"/>
    </location>
</feature>
<dbReference type="GO" id="GO:0043041">
    <property type="term" value="P:amino acid activation for nonribosomal peptide biosynthetic process"/>
    <property type="evidence" value="ECO:0007669"/>
    <property type="project" value="TreeGrafter"/>
</dbReference>
<feature type="region of interest" description="Disordered" evidence="4">
    <location>
        <begin position="435"/>
        <end position="474"/>
    </location>
</feature>
<feature type="domain" description="Carrier" evidence="5">
    <location>
        <begin position="801"/>
        <end position="882"/>
    </location>
</feature>
<dbReference type="PANTHER" id="PTHR45527">
    <property type="entry name" value="NONRIBOSOMAL PEPTIDE SYNTHETASE"/>
    <property type="match status" value="1"/>
</dbReference>
<dbReference type="Pfam" id="PF07993">
    <property type="entry name" value="NAD_binding_4"/>
    <property type="match status" value="1"/>
</dbReference>
<evidence type="ECO:0000256" key="4">
    <source>
        <dbReference type="SAM" id="MobiDB-lite"/>
    </source>
</evidence>
<dbReference type="InterPro" id="IPR038717">
    <property type="entry name" value="Tc1-like_DDE_dom"/>
</dbReference>
<dbReference type="SMART" id="SM00823">
    <property type="entry name" value="PKS_PP"/>
    <property type="match status" value="2"/>
</dbReference>
<dbReference type="InParanoid" id="A0A7C8IGU6"/>
<dbReference type="Gene3D" id="1.10.1200.10">
    <property type="entry name" value="ACP-like"/>
    <property type="match status" value="1"/>
</dbReference>
<dbReference type="InterPro" id="IPR012337">
    <property type="entry name" value="RNaseH-like_sf"/>
</dbReference>
<dbReference type="InterPro" id="IPR020806">
    <property type="entry name" value="PKS_PP-bd"/>
</dbReference>
<dbReference type="SUPFAM" id="SSF51735">
    <property type="entry name" value="NAD(P)-binding Rossmann-fold domains"/>
    <property type="match status" value="1"/>
</dbReference>
<keyword evidence="7" id="KW-1185">Reference proteome</keyword>
<dbReference type="PROSITE" id="PS50075">
    <property type="entry name" value="CARRIER"/>
    <property type="match status" value="2"/>
</dbReference>
<dbReference type="Gene3D" id="3.30.420.10">
    <property type="entry name" value="Ribonuclease H-like superfamily/Ribonuclease H"/>
    <property type="match status" value="1"/>
</dbReference>
<dbReference type="Gene3D" id="3.30.559.30">
    <property type="entry name" value="Nonribosomal peptide synthetase, condensation domain"/>
    <property type="match status" value="1"/>
</dbReference>